<dbReference type="RefSeq" id="WP_188694357.1">
    <property type="nucleotide sequence ID" value="NZ_BMLY01000004.1"/>
</dbReference>
<protein>
    <submittedName>
        <fullName evidence="2">Uncharacterized protein</fullName>
    </submittedName>
</protein>
<proteinExistence type="predicted"/>
<evidence type="ECO:0000313" key="3">
    <source>
        <dbReference type="Proteomes" id="UP000621859"/>
    </source>
</evidence>
<reference evidence="3" key="1">
    <citation type="journal article" date="2019" name="Int. J. Syst. Evol. Microbiol.">
        <title>The Global Catalogue of Microorganisms (GCM) 10K type strain sequencing project: providing services to taxonomists for standard genome sequencing and annotation.</title>
        <authorList>
            <consortium name="The Broad Institute Genomics Platform"/>
            <consortium name="The Broad Institute Genome Sequencing Center for Infectious Disease"/>
            <person name="Wu L."/>
            <person name="Ma J."/>
        </authorList>
    </citation>
    <scope>NUCLEOTIDE SEQUENCE [LARGE SCALE GENOMIC DNA]</scope>
    <source>
        <strain evidence="3">CGMCC 1.8860</strain>
    </source>
</reference>
<keyword evidence="1" id="KW-0175">Coiled coil</keyword>
<dbReference type="Proteomes" id="UP000621859">
    <property type="component" value="Unassembled WGS sequence"/>
</dbReference>
<comment type="caution">
    <text evidence="2">The sequence shown here is derived from an EMBL/GenBank/DDBJ whole genome shotgun (WGS) entry which is preliminary data.</text>
</comment>
<gene>
    <name evidence="2" type="ORF">GCM10010971_25800</name>
</gene>
<accession>A0ABQ2PN73</accession>
<sequence>MSKRRAKNLNDEIINLVTGLLDGWSGKITWDLLIDAIEVRLRTRYTRQALHAHARIKLAYQTTKDRLADSPKVAEPLKLSEAEVVAQTERLKRLEAENRRLQLENERLLEQFVTWVYNAHLKGLTKEFLGRPLPSIDRSVTRLPTTKS</sequence>
<feature type="coiled-coil region" evidence="1">
    <location>
        <begin position="77"/>
        <end position="111"/>
    </location>
</feature>
<evidence type="ECO:0000313" key="2">
    <source>
        <dbReference type="EMBL" id="GGP26761.1"/>
    </source>
</evidence>
<organism evidence="2 3">
    <name type="scientific">Silvimonas amylolytica</name>
    <dbReference type="NCBI Taxonomy" id="449663"/>
    <lineage>
        <taxon>Bacteria</taxon>
        <taxon>Pseudomonadati</taxon>
        <taxon>Pseudomonadota</taxon>
        <taxon>Betaproteobacteria</taxon>
        <taxon>Neisseriales</taxon>
        <taxon>Chitinibacteraceae</taxon>
        <taxon>Silvimonas</taxon>
    </lineage>
</organism>
<dbReference type="EMBL" id="BMLY01000004">
    <property type="protein sequence ID" value="GGP26761.1"/>
    <property type="molecule type" value="Genomic_DNA"/>
</dbReference>
<keyword evidence="3" id="KW-1185">Reference proteome</keyword>
<evidence type="ECO:0000256" key="1">
    <source>
        <dbReference type="SAM" id="Coils"/>
    </source>
</evidence>
<name>A0ABQ2PN73_9NEIS</name>